<evidence type="ECO:0000313" key="1">
    <source>
        <dbReference type="EMBL" id="MBM7277602.1"/>
    </source>
</evidence>
<reference evidence="2" key="2">
    <citation type="submission" date="2023-04" db="EMBL/GenBank/DDBJ databases">
        <title>Characterization and analysis of the complete genome of Gordonia rubripertincta 112, the degrader of aromatic and aliphatic compounds.</title>
        <authorList>
            <person name="Frantsuzova E."/>
            <person name="Bogun A."/>
            <person name="Delegan Y."/>
        </authorList>
    </citation>
    <scope>NUCLEOTIDE SEQUENCE</scope>
    <source>
        <strain evidence="2">112</strain>
    </source>
</reference>
<dbReference type="Proteomes" id="UP001195196">
    <property type="component" value="Unassembled WGS sequence"/>
</dbReference>
<dbReference type="InterPro" id="IPR012349">
    <property type="entry name" value="Split_barrel_FMN-bd"/>
</dbReference>
<dbReference type="NCBIfam" id="TIGR00026">
    <property type="entry name" value="hi_GC_TIGR00026"/>
    <property type="match status" value="1"/>
</dbReference>
<dbReference type="RefSeq" id="WP_005193739.1">
    <property type="nucleotide sequence ID" value="NZ_CP022580.1"/>
</dbReference>
<comment type="caution">
    <text evidence="1">The sequence shown here is derived from an EMBL/GenBank/DDBJ whole genome shotgun (WGS) entry which is preliminary data.</text>
</comment>
<sequence length="124" mass="13935">MRLPDALARFNKIVTNPIQRMWAPHLPPFAMVEHVGRKSGKTYSNPVLAWVDRDKLTIVLTYGRHTDWVRNVQAAGSFTIVRKDKRYRVTGPRVVPSDSPDLAGGAKIFAKPFESALLGTLHKD</sequence>
<dbReference type="KEGG" id="gru:GCWB2_09070"/>
<dbReference type="Gene3D" id="2.30.110.10">
    <property type="entry name" value="Electron Transport, Fmn-binding Protein, Chain A"/>
    <property type="match status" value="1"/>
</dbReference>
<reference evidence="1" key="1">
    <citation type="submission" date="2021-02" db="EMBL/GenBank/DDBJ databases">
        <title>Taxonomy, biology and ecology of Rhodococcus bacteria occurring in California pistachio and other woody hosts as revealed by genome sequence analyses.</title>
        <authorList>
            <person name="Riely B."/>
            <person name="Gai Y."/>
        </authorList>
    </citation>
    <scope>NUCLEOTIDE SEQUENCE</scope>
    <source>
        <strain evidence="1">BP-295</strain>
    </source>
</reference>
<dbReference type="InterPro" id="IPR004378">
    <property type="entry name" value="F420H2_quin_Rdtase"/>
</dbReference>
<protein>
    <submittedName>
        <fullName evidence="1">Nitroreductase family deazaflavin-dependent oxidoreductase</fullName>
    </submittedName>
</protein>
<evidence type="ECO:0000313" key="3">
    <source>
        <dbReference type="Proteomes" id="UP001195196"/>
    </source>
</evidence>
<name>A0AAW4G316_GORRU</name>
<proteinExistence type="predicted"/>
<dbReference type="AlphaFoldDB" id="A0AAW4G316"/>
<dbReference type="EMBL" id="JARUXG010000002">
    <property type="protein sequence ID" value="MDG6780088.1"/>
    <property type="molecule type" value="Genomic_DNA"/>
</dbReference>
<accession>A0AAW4G316</accession>
<dbReference type="GO" id="GO:0016491">
    <property type="term" value="F:oxidoreductase activity"/>
    <property type="evidence" value="ECO:0007669"/>
    <property type="project" value="InterPro"/>
</dbReference>
<dbReference type="Pfam" id="PF04075">
    <property type="entry name" value="F420H2_quin_red"/>
    <property type="match status" value="1"/>
</dbReference>
<organism evidence="1 3">
    <name type="scientific">Gordonia rubripertincta</name>
    <name type="common">Rhodococcus corallinus</name>
    <dbReference type="NCBI Taxonomy" id="36822"/>
    <lineage>
        <taxon>Bacteria</taxon>
        <taxon>Bacillati</taxon>
        <taxon>Actinomycetota</taxon>
        <taxon>Actinomycetes</taxon>
        <taxon>Mycobacteriales</taxon>
        <taxon>Gordoniaceae</taxon>
        <taxon>Gordonia</taxon>
    </lineage>
</organism>
<dbReference type="EMBL" id="JAFFGU010000002">
    <property type="protein sequence ID" value="MBM7277602.1"/>
    <property type="molecule type" value="Genomic_DNA"/>
</dbReference>
<gene>
    <name evidence="1" type="ORF">JTZ10_07480</name>
    <name evidence="2" type="ORF">QBL07_04500</name>
</gene>
<evidence type="ECO:0000313" key="2">
    <source>
        <dbReference type="EMBL" id="MDG6780088.1"/>
    </source>
</evidence>